<protein>
    <submittedName>
        <fullName evidence="1">Uncharacterized protein</fullName>
    </submittedName>
</protein>
<keyword evidence="2" id="KW-1185">Reference proteome</keyword>
<reference evidence="1 2" key="1">
    <citation type="submission" date="2024-10" db="EMBL/GenBank/DDBJ databases">
        <title>Updated reference genomes for cyclostephanoid diatoms.</title>
        <authorList>
            <person name="Roberts W.R."/>
            <person name="Alverson A.J."/>
        </authorList>
    </citation>
    <scope>NUCLEOTIDE SEQUENCE [LARGE SCALE GENOMIC DNA]</scope>
    <source>
        <strain evidence="1 2">AJA010-31</strain>
    </source>
</reference>
<gene>
    <name evidence="1" type="ORF">ACHAWO_005324</name>
</gene>
<name>A0ABD3R644_9STRA</name>
<accession>A0ABD3R644</accession>
<proteinExistence type="predicted"/>
<dbReference type="EMBL" id="JALLPJ020000028">
    <property type="protein sequence ID" value="KAL3804795.1"/>
    <property type="molecule type" value="Genomic_DNA"/>
</dbReference>
<organism evidence="1 2">
    <name type="scientific">Cyclotella atomus</name>
    <dbReference type="NCBI Taxonomy" id="382360"/>
    <lineage>
        <taxon>Eukaryota</taxon>
        <taxon>Sar</taxon>
        <taxon>Stramenopiles</taxon>
        <taxon>Ochrophyta</taxon>
        <taxon>Bacillariophyta</taxon>
        <taxon>Coscinodiscophyceae</taxon>
        <taxon>Thalassiosirophycidae</taxon>
        <taxon>Stephanodiscales</taxon>
        <taxon>Stephanodiscaceae</taxon>
        <taxon>Cyclotella</taxon>
    </lineage>
</organism>
<dbReference type="AlphaFoldDB" id="A0ABD3R644"/>
<evidence type="ECO:0000313" key="2">
    <source>
        <dbReference type="Proteomes" id="UP001530400"/>
    </source>
</evidence>
<sequence>MANIQAHLHREKTTVEAPDTAYTLKKERERNGQCPDCGIQTYKVKHVMFSGEIKIPITNDKVISGRCLECKPFRSSGVSNNDVPVLVEFDSVIDADEEPVRIQISEHGLGNTGTVGSINHSDFKGIILYFVFKPGPDEKVVMDGEALGTKIAEKIWKQEGSSCTNIWSSFEYEILEYLDAEYPTDARNWREKSYHEGIKKGADDVIAKYEKQCLNDTPDECYDLGHASAGAIAYRYCHPCRPDCLHPNNQVQTTKPSAGLLLLEFAKALYMNISLTNAPSLRLNSTIFRKSARLR</sequence>
<evidence type="ECO:0000313" key="1">
    <source>
        <dbReference type="EMBL" id="KAL3804795.1"/>
    </source>
</evidence>
<comment type="caution">
    <text evidence="1">The sequence shown here is derived from an EMBL/GenBank/DDBJ whole genome shotgun (WGS) entry which is preliminary data.</text>
</comment>
<dbReference type="Proteomes" id="UP001530400">
    <property type="component" value="Unassembled WGS sequence"/>
</dbReference>